<dbReference type="InterPro" id="IPR028156">
    <property type="entry name" value="RIP"/>
</dbReference>
<gene>
    <name evidence="6" type="primary">Aste57867_6957</name>
    <name evidence="5" type="ORF">As57867_006935</name>
    <name evidence="6" type="ORF">ASTE57867_6957</name>
</gene>
<dbReference type="GO" id="GO:0005634">
    <property type="term" value="C:nucleus"/>
    <property type="evidence" value="ECO:0007669"/>
    <property type="project" value="TreeGrafter"/>
</dbReference>
<reference evidence="6 7" key="1">
    <citation type="submission" date="2019-03" db="EMBL/GenBank/DDBJ databases">
        <authorList>
            <person name="Gaulin E."/>
            <person name="Dumas B."/>
        </authorList>
    </citation>
    <scope>NUCLEOTIDE SEQUENCE [LARGE SCALE GENOMIC DNA]</scope>
    <source>
        <strain evidence="6">CBS 568.67</strain>
    </source>
</reference>
<evidence type="ECO:0000256" key="3">
    <source>
        <dbReference type="ARBA" id="ARBA00022833"/>
    </source>
</evidence>
<reference evidence="5" key="2">
    <citation type="submission" date="2019-06" db="EMBL/GenBank/DDBJ databases">
        <title>Genomics analysis of Aphanomyces spp. identifies a new class of oomycete effector associated with host adaptation.</title>
        <authorList>
            <person name="Gaulin E."/>
        </authorList>
    </citation>
    <scope>NUCLEOTIDE SEQUENCE</scope>
    <source>
        <strain evidence="5">CBS 578.67</strain>
    </source>
</reference>
<sequence>MQPINNKMESLPLNRTWDLERKPQHRMAGTREGLRERWASQSRGVTFMSPQGLKERLTRRCMEHMKKNRKRILENLRHQSSDVPSEVMDMSESACLEDLMHSGDLSHDDYLDILTSLESALREEMRTEELQLAEELLEAEDAWIADFQELDLDQGHHATAFVLCPICKKHGVSMGTTHESWDVAPALECVCGFHLPLPRGARERDPLERFQDAMSNAFEAHRCMCDEDPSFHTSAGHDISLDTHLYLDCNCCGSFMQVI</sequence>
<evidence type="ECO:0000256" key="1">
    <source>
        <dbReference type="ARBA" id="ARBA00022723"/>
    </source>
</evidence>
<dbReference type="PANTHER" id="PTHR31742">
    <property type="entry name" value="RPA-INTERACTING PROTEIN RPAIN"/>
    <property type="match status" value="1"/>
</dbReference>
<dbReference type="EMBL" id="CAADRA010003502">
    <property type="protein sequence ID" value="VFT83909.1"/>
    <property type="molecule type" value="Genomic_DNA"/>
</dbReference>
<accession>A0A485KHT0</accession>
<evidence type="ECO:0000259" key="4">
    <source>
        <dbReference type="Pfam" id="PF14768"/>
    </source>
</evidence>
<organism evidence="6 7">
    <name type="scientific">Aphanomyces stellatus</name>
    <dbReference type="NCBI Taxonomy" id="120398"/>
    <lineage>
        <taxon>Eukaryota</taxon>
        <taxon>Sar</taxon>
        <taxon>Stramenopiles</taxon>
        <taxon>Oomycota</taxon>
        <taxon>Saprolegniomycetes</taxon>
        <taxon>Saprolegniales</taxon>
        <taxon>Verrucalvaceae</taxon>
        <taxon>Aphanomyces</taxon>
    </lineage>
</organism>
<protein>
    <submittedName>
        <fullName evidence="6">Aste57867_6957 protein</fullName>
    </submittedName>
</protein>
<feature type="domain" description="RPA-interacting protein C-terminal" evidence="4">
    <location>
        <begin position="163"/>
        <end position="255"/>
    </location>
</feature>
<dbReference type="GO" id="GO:0006606">
    <property type="term" value="P:protein import into nucleus"/>
    <property type="evidence" value="ECO:0007669"/>
    <property type="project" value="TreeGrafter"/>
</dbReference>
<dbReference type="Pfam" id="PF14768">
    <property type="entry name" value="RPA_interact_C"/>
    <property type="match status" value="1"/>
</dbReference>
<evidence type="ECO:0000256" key="2">
    <source>
        <dbReference type="ARBA" id="ARBA00022771"/>
    </source>
</evidence>
<keyword evidence="1" id="KW-0479">Metal-binding</keyword>
<name>A0A485KHT0_9STRA</name>
<evidence type="ECO:0000313" key="7">
    <source>
        <dbReference type="Proteomes" id="UP000332933"/>
    </source>
</evidence>
<dbReference type="GO" id="GO:0008270">
    <property type="term" value="F:zinc ion binding"/>
    <property type="evidence" value="ECO:0007669"/>
    <property type="project" value="UniProtKB-KW"/>
</dbReference>
<dbReference type="AlphaFoldDB" id="A0A485KHT0"/>
<dbReference type="OrthoDB" id="435311at2759"/>
<evidence type="ECO:0000313" key="5">
    <source>
        <dbReference type="EMBL" id="KAF0705800.1"/>
    </source>
</evidence>
<dbReference type="PANTHER" id="PTHR31742:SF1">
    <property type="entry name" value="RPA-INTERACTING PROTEIN"/>
    <property type="match status" value="1"/>
</dbReference>
<evidence type="ECO:0000313" key="6">
    <source>
        <dbReference type="EMBL" id="VFT83909.1"/>
    </source>
</evidence>
<keyword evidence="7" id="KW-1185">Reference proteome</keyword>
<keyword evidence="3" id="KW-0862">Zinc</keyword>
<dbReference type="EMBL" id="VJMH01003490">
    <property type="protein sequence ID" value="KAF0705800.1"/>
    <property type="molecule type" value="Genomic_DNA"/>
</dbReference>
<keyword evidence="2" id="KW-0863">Zinc-finger</keyword>
<dbReference type="InterPro" id="IPR028159">
    <property type="entry name" value="RPA_interact_C_dom"/>
</dbReference>
<dbReference type="Proteomes" id="UP000332933">
    <property type="component" value="Unassembled WGS sequence"/>
</dbReference>
<proteinExistence type="predicted"/>